<keyword evidence="2" id="KW-1185">Reference proteome</keyword>
<dbReference type="Proteomes" id="UP001239111">
    <property type="component" value="Chromosome 1"/>
</dbReference>
<evidence type="ECO:0000313" key="1">
    <source>
        <dbReference type="EMBL" id="KAJ8685490.1"/>
    </source>
</evidence>
<reference evidence="1" key="1">
    <citation type="submission" date="2023-04" db="EMBL/GenBank/DDBJ databases">
        <title>A chromosome-level genome assembly of the parasitoid wasp Eretmocerus hayati.</title>
        <authorList>
            <person name="Zhong Y."/>
            <person name="Liu S."/>
            <person name="Liu Y."/>
        </authorList>
    </citation>
    <scope>NUCLEOTIDE SEQUENCE</scope>
    <source>
        <strain evidence="1">ZJU_SS_LIU_2023</strain>
    </source>
</reference>
<sequence length="197" mass="23243">MTKEMELLTIRGQSPVILLVDLQGFEFVSDGVFIVEEAVVTNVESLGEYHHWLFNPPYSKEVLDLADWRALEYASYHHHGLQWNDGLIPYDRVAHYFERVLRSECKQDRNVRIYMSGRKKELWLQQLAKEFFNSRADVTVVNLYDEFNISGSDYMYLDYEYDMCNSHCDSTYVCALRKVYFMAHVIGECFPEKNGYN</sequence>
<name>A0ACC2PQ11_9HYME</name>
<comment type="caution">
    <text evidence="1">The sequence shown here is derived from an EMBL/GenBank/DDBJ whole genome shotgun (WGS) entry which is preliminary data.</text>
</comment>
<protein>
    <submittedName>
        <fullName evidence="1">Uncharacterized protein</fullName>
    </submittedName>
</protein>
<proteinExistence type="predicted"/>
<organism evidence="1 2">
    <name type="scientific">Eretmocerus hayati</name>
    <dbReference type="NCBI Taxonomy" id="131215"/>
    <lineage>
        <taxon>Eukaryota</taxon>
        <taxon>Metazoa</taxon>
        <taxon>Ecdysozoa</taxon>
        <taxon>Arthropoda</taxon>
        <taxon>Hexapoda</taxon>
        <taxon>Insecta</taxon>
        <taxon>Pterygota</taxon>
        <taxon>Neoptera</taxon>
        <taxon>Endopterygota</taxon>
        <taxon>Hymenoptera</taxon>
        <taxon>Apocrita</taxon>
        <taxon>Proctotrupomorpha</taxon>
        <taxon>Chalcidoidea</taxon>
        <taxon>Aphelinidae</taxon>
        <taxon>Aphelininae</taxon>
        <taxon>Eretmocerus</taxon>
    </lineage>
</organism>
<gene>
    <name evidence="1" type="ORF">QAD02_021283</name>
</gene>
<dbReference type="EMBL" id="CM056741">
    <property type="protein sequence ID" value="KAJ8685490.1"/>
    <property type="molecule type" value="Genomic_DNA"/>
</dbReference>
<accession>A0ACC2PQ11</accession>
<evidence type="ECO:0000313" key="2">
    <source>
        <dbReference type="Proteomes" id="UP001239111"/>
    </source>
</evidence>